<evidence type="ECO:0000256" key="4">
    <source>
        <dbReference type="ARBA" id="ARBA00022741"/>
    </source>
</evidence>
<sequence>MHQFWATFAGCLLLILLVLAADWQLTARARRQTDDKLTEQQEAAMLPILLDQVPTPLVRVQGTRPSALNRAARQLFGTDDQILPAPPELLSPDSPQVRIEGRLWRIDRVQAPGSSLSVVALIDIEAVERVAEARAASDMIETLGHELLNGLAPIVSLAESAEQAMQRPDTRDRLLPEILGTLARRTDGLMRFTTAYRALARLPNPAPAPTDLHQLAEDLARLFHLQWGGRVALSVEVKAEGPALLDRDQLTQAIWALMNNGAEAAISGASPAAVQLAFSANATGLTISVQDSGPGVAPDLRDRIFRPFFTTKEGGSGIGLSLARQIARAQGGELSLQPAMPTTFRLRLPPTPATA</sequence>
<evidence type="ECO:0000256" key="2">
    <source>
        <dbReference type="ARBA" id="ARBA00012438"/>
    </source>
</evidence>
<dbReference type="PANTHER" id="PTHR43065:SF46">
    <property type="entry name" value="C4-DICARBOXYLATE TRANSPORT SENSOR PROTEIN DCTB"/>
    <property type="match status" value="1"/>
</dbReference>
<name>A0A501XW78_9SPHN</name>
<feature type="domain" description="Histidine kinase" evidence="8">
    <location>
        <begin position="142"/>
        <end position="352"/>
    </location>
</feature>
<keyword evidence="3" id="KW-0808">Transferase</keyword>
<evidence type="ECO:0000259" key="8">
    <source>
        <dbReference type="PROSITE" id="PS50109"/>
    </source>
</evidence>
<proteinExistence type="predicted"/>
<evidence type="ECO:0000256" key="7">
    <source>
        <dbReference type="ARBA" id="ARBA00023012"/>
    </source>
</evidence>
<dbReference type="Gene3D" id="3.30.565.10">
    <property type="entry name" value="Histidine kinase-like ATPase, C-terminal domain"/>
    <property type="match status" value="1"/>
</dbReference>
<dbReference type="SUPFAM" id="SSF55874">
    <property type="entry name" value="ATPase domain of HSP90 chaperone/DNA topoisomerase II/histidine kinase"/>
    <property type="match status" value="1"/>
</dbReference>
<dbReference type="GO" id="GO:0005524">
    <property type="term" value="F:ATP binding"/>
    <property type="evidence" value="ECO:0007669"/>
    <property type="project" value="UniProtKB-KW"/>
</dbReference>
<dbReference type="EMBL" id="VFSU01000004">
    <property type="protein sequence ID" value="TPE64958.1"/>
    <property type="molecule type" value="Genomic_DNA"/>
</dbReference>
<keyword evidence="6" id="KW-0067">ATP-binding</keyword>
<comment type="catalytic activity">
    <reaction evidence="1">
        <text>ATP + protein L-histidine = ADP + protein N-phospho-L-histidine.</text>
        <dbReference type="EC" id="2.7.13.3"/>
    </reaction>
</comment>
<dbReference type="Proteomes" id="UP000319897">
    <property type="component" value="Unassembled WGS sequence"/>
</dbReference>
<keyword evidence="7" id="KW-0902">Two-component regulatory system</keyword>
<organism evidence="9 10">
    <name type="scientific">Sandaracinobacter neustonicus</name>
    <dbReference type="NCBI Taxonomy" id="1715348"/>
    <lineage>
        <taxon>Bacteria</taxon>
        <taxon>Pseudomonadati</taxon>
        <taxon>Pseudomonadota</taxon>
        <taxon>Alphaproteobacteria</taxon>
        <taxon>Sphingomonadales</taxon>
        <taxon>Sphingosinicellaceae</taxon>
        <taxon>Sandaracinobacter</taxon>
    </lineage>
</organism>
<evidence type="ECO:0000256" key="1">
    <source>
        <dbReference type="ARBA" id="ARBA00000085"/>
    </source>
</evidence>
<dbReference type="GO" id="GO:0004673">
    <property type="term" value="F:protein histidine kinase activity"/>
    <property type="evidence" value="ECO:0007669"/>
    <property type="project" value="UniProtKB-EC"/>
</dbReference>
<dbReference type="InterPro" id="IPR003594">
    <property type="entry name" value="HATPase_dom"/>
</dbReference>
<reference evidence="9 10" key="1">
    <citation type="submission" date="2019-06" db="EMBL/GenBank/DDBJ databases">
        <authorList>
            <person name="Lee I."/>
            <person name="Jang G.I."/>
            <person name="Hwang C.Y."/>
        </authorList>
    </citation>
    <scope>NUCLEOTIDE SEQUENCE [LARGE SCALE GENOMIC DNA]</scope>
    <source>
        <strain evidence="9 10">PAMC 28131</strain>
    </source>
</reference>
<keyword evidence="4" id="KW-0547">Nucleotide-binding</keyword>
<evidence type="ECO:0000313" key="10">
    <source>
        <dbReference type="Proteomes" id="UP000319897"/>
    </source>
</evidence>
<dbReference type="PRINTS" id="PR00344">
    <property type="entry name" value="BCTRLSENSOR"/>
</dbReference>
<dbReference type="InterPro" id="IPR036890">
    <property type="entry name" value="HATPase_C_sf"/>
</dbReference>
<dbReference type="AlphaFoldDB" id="A0A501XW78"/>
<dbReference type="InterPro" id="IPR004358">
    <property type="entry name" value="Sig_transdc_His_kin-like_C"/>
</dbReference>
<evidence type="ECO:0000256" key="6">
    <source>
        <dbReference type="ARBA" id="ARBA00022840"/>
    </source>
</evidence>
<dbReference type="SMART" id="SM00387">
    <property type="entry name" value="HATPase_c"/>
    <property type="match status" value="1"/>
</dbReference>
<evidence type="ECO:0000313" key="9">
    <source>
        <dbReference type="EMBL" id="TPE64958.1"/>
    </source>
</evidence>
<dbReference type="Pfam" id="PF02518">
    <property type="entry name" value="HATPase_c"/>
    <property type="match status" value="1"/>
</dbReference>
<evidence type="ECO:0000256" key="3">
    <source>
        <dbReference type="ARBA" id="ARBA00022679"/>
    </source>
</evidence>
<evidence type="ECO:0000256" key="5">
    <source>
        <dbReference type="ARBA" id="ARBA00022777"/>
    </source>
</evidence>
<dbReference type="PANTHER" id="PTHR43065">
    <property type="entry name" value="SENSOR HISTIDINE KINASE"/>
    <property type="match status" value="1"/>
</dbReference>
<accession>A0A501XW78</accession>
<keyword evidence="10" id="KW-1185">Reference proteome</keyword>
<comment type="caution">
    <text evidence="9">The sequence shown here is derived from an EMBL/GenBank/DDBJ whole genome shotgun (WGS) entry which is preliminary data.</text>
</comment>
<dbReference type="EC" id="2.7.13.3" evidence="2"/>
<dbReference type="GO" id="GO:0000160">
    <property type="term" value="P:phosphorelay signal transduction system"/>
    <property type="evidence" value="ECO:0007669"/>
    <property type="project" value="UniProtKB-KW"/>
</dbReference>
<dbReference type="PROSITE" id="PS50109">
    <property type="entry name" value="HIS_KIN"/>
    <property type="match status" value="1"/>
</dbReference>
<gene>
    <name evidence="9" type="ORF">FJQ54_00380</name>
</gene>
<protein>
    <recommendedName>
        <fullName evidence="2">histidine kinase</fullName>
        <ecNumber evidence="2">2.7.13.3</ecNumber>
    </recommendedName>
</protein>
<dbReference type="InterPro" id="IPR005467">
    <property type="entry name" value="His_kinase_dom"/>
</dbReference>
<keyword evidence="5 9" id="KW-0418">Kinase</keyword>
<dbReference type="OrthoDB" id="1931120at2"/>